<feature type="region of interest" description="Disordered" evidence="9">
    <location>
        <begin position="406"/>
        <end position="663"/>
    </location>
</feature>
<feature type="compositionally biased region" description="Acidic residues" evidence="9">
    <location>
        <begin position="867"/>
        <end position="883"/>
    </location>
</feature>
<feature type="compositionally biased region" description="Basic and acidic residues" evidence="9">
    <location>
        <begin position="1059"/>
        <end position="1077"/>
    </location>
</feature>
<keyword evidence="2" id="KW-0597">Phosphoprotein</keyword>
<feature type="compositionally biased region" description="Basic and acidic residues" evidence="9">
    <location>
        <begin position="2206"/>
        <end position="2215"/>
    </location>
</feature>
<dbReference type="CDD" id="cd20389">
    <property type="entry name" value="Tudor_ARID4_rpt1"/>
    <property type="match status" value="1"/>
</dbReference>
<organism evidence="11 12">
    <name type="scientific">Nasonia vitripennis</name>
    <name type="common">Parasitic wasp</name>
    <dbReference type="NCBI Taxonomy" id="7425"/>
    <lineage>
        <taxon>Eukaryota</taxon>
        <taxon>Metazoa</taxon>
        <taxon>Ecdysozoa</taxon>
        <taxon>Arthropoda</taxon>
        <taxon>Hexapoda</taxon>
        <taxon>Insecta</taxon>
        <taxon>Pterygota</taxon>
        <taxon>Neoptera</taxon>
        <taxon>Endopterygota</taxon>
        <taxon>Hymenoptera</taxon>
        <taxon>Apocrita</taxon>
        <taxon>Proctotrupomorpha</taxon>
        <taxon>Chalcidoidea</taxon>
        <taxon>Pteromalidae</taxon>
        <taxon>Pteromalinae</taxon>
        <taxon>Nasonia</taxon>
    </lineage>
</organism>
<feature type="compositionally biased region" description="Basic and acidic residues" evidence="9">
    <location>
        <begin position="642"/>
        <end position="657"/>
    </location>
</feature>
<feature type="compositionally biased region" description="Acidic residues" evidence="9">
    <location>
        <begin position="1164"/>
        <end position="1174"/>
    </location>
</feature>
<keyword evidence="3" id="KW-0832">Ubl conjugation</keyword>
<feature type="compositionally biased region" description="Basic and acidic residues" evidence="9">
    <location>
        <begin position="1085"/>
        <end position="1111"/>
    </location>
</feature>
<feature type="compositionally biased region" description="Polar residues" evidence="9">
    <location>
        <begin position="1140"/>
        <end position="1149"/>
    </location>
</feature>
<feature type="compositionally biased region" description="Basic and acidic residues" evidence="9">
    <location>
        <begin position="607"/>
        <end position="635"/>
    </location>
</feature>
<dbReference type="SMART" id="SM00298">
    <property type="entry name" value="CHROMO"/>
    <property type="match status" value="1"/>
</dbReference>
<dbReference type="OrthoDB" id="10068428at2759"/>
<evidence type="ECO:0000256" key="1">
    <source>
        <dbReference type="ARBA" id="ARBA00022499"/>
    </source>
</evidence>
<dbReference type="InterPro" id="IPR036431">
    <property type="entry name" value="ARID_dom_sf"/>
</dbReference>
<feature type="compositionally biased region" description="Polar residues" evidence="9">
    <location>
        <begin position="1360"/>
        <end position="1375"/>
    </location>
</feature>
<dbReference type="SUPFAM" id="SSF46774">
    <property type="entry name" value="ARID-like"/>
    <property type="match status" value="1"/>
</dbReference>
<sequence>MLGDDPPYLSVGTEVSAKYKGAFCEAKIRKVVRSVKCRVTYKQGLGTATVTDDHIKGTLRVGASVEARHNDRKDFVEATITKIQDCSQYTVVFDDGDITTLRRTALCLKSGRHFAESETLDQLPLTHPEHFGNPVIGGRRGRRSRQTQDDSSDDEDDAPRGSNDSGSGSGGKEGSETEPEIGRVVCVELGDKKKKDNWFPGLVVAPTAQDTVRIRVRDDYLVRSFKDARYYTVPKKEATEFTKELVNKVENSALKVAVEKALLFLEKNELPPHWDRDSLFGNSVSSGNSDSDGELDSDSSDDEPREEKDHFVAQLYKFMDDRGTPINNCPMIGNEDIDLYRLFRAVYKLGGYNRVTNQNQWKLITRRLSFSMQNNSSTHNLVKQAYKKFLHSFEDFYRKLGCTMVNHPRGSMRKQRPGRSLIRDKDRNTPVPTQDKQLVNKTEKEEEEKEQKKSSSIVPEEEIKKEKREIKKEPVVKEEEVPTAKVKRKEEPAAEESASGQESDINIEGEEESSSSEKSQKSSTSRLTPSSNVSSKSKAAAATSAATATTAKSKEEAVKKKSVPEKKKPETKKQEKKDEKTKEEDSTKTRSKSKEDVAKGSKPNSSETRETRTPSRESERKAFNKQRRMTDEELKKRGRKKKEVEGEKSKAPDDRSTVEYAPSYKGPVEIGDRLKVYYGPTHESKVTYEAKVIDMEKDGSEAVYLVHYTGWNTRYDEWIKCSRIAQNFTQAQGRVKRTKTTPRPQTPSANSTFMNKSSKGATAPNAGTGAASSAQNRRRAQGDAPAGSSSSANKDSRKEDREGTPATRSTTPSPLTSCISRTKSPATTANNRTTRMTRNTDLTSLASELGRRTRRTSGHTDAMAACEESESEESDSMESETSAEPETVQQRLRVKAALQERGTSRREARRRAESRMKIDETSDAEAEKDVEEPRRGRRLRKTIGKLQEVKSEPESDEEQPKGRDFDLNQIRSELKGFDKAVKLEMTSVEPDQEEEAEEQASSPVKQEKMETESLADKKVTPEPDKKRETPKVEPQNVIPIKREPIKVEANQSESTEDIYEFKEPEPFEFEVRNKRDSGGSTGSNTDKDKEKEKEKDNKDKPKKRPFEEDKSPKKRQKVFGGIASAASTPPSAAKVEQKSETNPPDQQSTDPKKKARKIFKKNEESEEADAEGDDGNVSTTRDLSKLLPANYSGVMVFKRKESTPTATRSNDESAAATVPLENSTDSPKKRQPKTFGSPAAKSNDTKTENCGTQEIGDSKKKVRKIFSKQADENDDVDETAPAKELAKSLPNVDENKKAVDEDVSKNPKKRLKTVGGVGGTRSGVINDNDVPATTSTTNHAVKYFSHYAGPKTKAAAIASENDSAQDRSTATSKSDMQARNEPPKSISVNTSHDKDDTKSKTAELTPSTTSSVDNKQPSTSGDKKRVPDSAIPVKTEPKEQLKTLDFTPIVPHTLPVPAPISARLPATASIEEKLSAAAVFRSKLKDAKKDDDSDSTTRKTLKDVTTKKAETLSAKKAKEKEESKIKHEPEKKKQQIIEPPIPKKDPLQEIEIRKDPLLEVVKKKEDEVLKLNKKESETKTPVPMPNTTVTKTYGSQRKDTTTKVEETWKKSAAALAASTTASNSSENASSDLPNNDPVVKDYIILRKETIVSKIKSSIDRDSVDSTDSSDSERRLTIIDSEDLPEDKCNDSSSDVKSKTTPIAVATNQFNTITQQQRASPVIPSHIEVHHQQQQIRSVGGTPNAAMIIEKSTKMEEDGENLNSLLCEEEIPGSPTPGSESMDQEHRASSSQNLAKSDMGSKMAVAFVAAQLPLSTLPSSTRSTNCAMVTTSSLSASQSTNLVTVSMTVQHASIQPLRQAQSHPQPLPQPQHQALHQQVQPQAQPVAQVQHQQQLHHHHQQQQQQQQHQQHQQPQQHHQQPQRHDQHQPQPQRHDQRHPAPMLVAVQRRESNEAAPVMDNTPPTTPDSSISNISGSPRDERIGGSTPSSSEDNSKLDRDSSEAENDSGGKGPSKEAGSSLVNSEHGGIGGASSSSSSDRIPKPPAKRAINDGENVSPKKRKKRKDQDASMSINQANNGNTSGKRSPRQSARNARHGTGSDSDDTSEGSNQCINNSAQANNNLTRSEPSQSASRNIMNDRSSTDVGMYMKPPSSTAKYNFVIDLDPTLDGTQRIAILQQKMSELRKTYMSLKVELAGIERRRKKLKRREREAQKAAKAEMQQACS</sequence>
<evidence type="ECO:0000256" key="3">
    <source>
        <dbReference type="ARBA" id="ARBA00022843"/>
    </source>
</evidence>
<feature type="compositionally biased region" description="Basic and acidic residues" evidence="9">
    <location>
        <begin position="947"/>
        <end position="982"/>
    </location>
</feature>
<feature type="compositionally biased region" description="Low complexity" evidence="9">
    <location>
        <begin position="1900"/>
        <end position="1918"/>
    </location>
</feature>
<feature type="compositionally biased region" description="Polar residues" evidence="9">
    <location>
        <begin position="2067"/>
        <end position="2090"/>
    </location>
</feature>
<feature type="region of interest" description="Disordered" evidence="9">
    <location>
        <begin position="1484"/>
        <end position="1554"/>
    </location>
</feature>
<feature type="compositionally biased region" description="Basic and acidic residues" evidence="9">
    <location>
        <begin position="552"/>
        <end position="599"/>
    </location>
</feature>
<feature type="compositionally biased region" description="Low complexity" evidence="9">
    <location>
        <begin position="521"/>
        <end position="551"/>
    </location>
</feature>
<dbReference type="InParanoid" id="A0A7M7HDW0"/>
<dbReference type="KEGG" id="nvi:100115059"/>
<feature type="region of interest" description="Disordered" evidence="9">
    <location>
        <begin position="1572"/>
        <end position="1636"/>
    </location>
</feature>
<keyword evidence="12" id="KW-1185">Reference proteome</keyword>
<dbReference type="Gene3D" id="1.10.150.60">
    <property type="entry name" value="ARID DNA-binding domain"/>
    <property type="match status" value="1"/>
</dbReference>
<evidence type="ECO:0000256" key="7">
    <source>
        <dbReference type="ARBA" id="ARBA00023163"/>
    </source>
</evidence>
<protein>
    <recommendedName>
        <fullName evidence="10">ARID domain-containing protein</fullName>
    </recommendedName>
</protein>
<dbReference type="InterPro" id="IPR012603">
    <property type="entry name" value="ARID4A/B_PWWP"/>
</dbReference>
<dbReference type="SMR" id="A0A7M7HDW0"/>
<dbReference type="InterPro" id="IPR000953">
    <property type="entry name" value="Chromo/chromo_shadow_dom"/>
</dbReference>
<feature type="compositionally biased region" description="Low complexity" evidence="9">
    <location>
        <begin position="1123"/>
        <end position="1133"/>
    </location>
</feature>
<feature type="compositionally biased region" description="Low complexity" evidence="9">
    <location>
        <begin position="1858"/>
        <end position="1892"/>
    </location>
</feature>
<dbReference type="PANTHER" id="PTHR13964:SF27">
    <property type="entry name" value="HAT-TRICK, ISOFORM D"/>
    <property type="match status" value="1"/>
</dbReference>
<feature type="compositionally biased region" description="Basic and acidic residues" evidence="9">
    <location>
        <begin position="794"/>
        <end position="803"/>
    </location>
</feature>
<dbReference type="SUPFAM" id="SSF63748">
    <property type="entry name" value="Tudor/PWWP/MBT"/>
    <property type="match status" value="1"/>
</dbReference>
<feature type="compositionally biased region" description="Low complexity" evidence="9">
    <location>
        <begin position="281"/>
        <end position="290"/>
    </location>
</feature>
<dbReference type="InterPro" id="IPR001606">
    <property type="entry name" value="ARID_dom"/>
</dbReference>
<feature type="region of interest" description="Disordered" evidence="9">
    <location>
        <begin position="119"/>
        <end position="182"/>
    </location>
</feature>
<feature type="compositionally biased region" description="Basic and acidic residues" evidence="9">
    <location>
        <begin position="1921"/>
        <end position="1936"/>
    </location>
</feature>
<evidence type="ECO:0000256" key="9">
    <source>
        <dbReference type="SAM" id="MobiDB-lite"/>
    </source>
</evidence>
<feature type="compositionally biased region" description="Polar residues" evidence="9">
    <location>
        <begin position="748"/>
        <end position="759"/>
    </location>
</feature>
<evidence type="ECO:0000256" key="4">
    <source>
        <dbReference type="ARBA" id="ARBA00022853"/>
    </source>
</evidence>
<feature type="region of interest" description="Disordered" evidence="9">
    <location>
        <begin position="1767"/>
        <end position="1796"/>
    </location>
</feature>
<dbReference type="Proteomes" id="UP000002358">
    <property type="component" value="Chromosome 4"/>
</dbReference>
<feature type="compositionally biased region" description="Low complexity" evidence="9">
    <location>
        <begin position="1611"/>
        <end position="1630"/>
    </location>
</feature>
<feature type="compositionally biased region" description="Low complexity" evidence="9">
    <location>
        <begin position="760"/>
        <end position="775"/>
    </location>
</feature>
<feature type="compositionally biased region" description="Basic and acidic residues" evidence="9">
    <location>
        <begin position="1685"/>
        <end position="1697"/>
    </location>
</feature>
<evidence type="ECO:0000256" key="6">
    <source>
        <dbReference type="ARBA" id="ARBA00023125"/>
    </source>
</evidence>
<accession>A0A7M7HDW0</accession>
<keyword evidence="4" id="KW-0156">Chromatin regulator</keyword>
<dbReference type="InterPro" id="IPR002999">
    <property type="entry name" value="Tudor"/>
</dbReference>
<feature type="compositionally biased region" description="Polar residues" evidence="9">
    <location>
        <begin position="806"/>
        <end position="825"/>
    </location>
</feature>
<dbReference type="GO" id="GO:0000976">
    <property type="term" value="F:transcription cis-regulatory region binding"/>
    <property type="evidence" value="ECO:0007669"/>
    <property type="project" value="TreeGrafter"/>
</dbReference>
<dbReference type="PROSITE" id="PS51011">
    <property type="entry name" value="ARID"/>
    <property type="match status" value="1"/>
</dbReference>
<feature type="compositionally biased region" description="Basic and acidic residues" evidence="9">
    <location>
        <begin position="1484"/>
        <end position="1510"/>
    </location>
</feature>
<dbReference type="GO" id="GO:0006325">
    <property type="term" value="P:chromatin organization"/>
    <property type="evidence" value="ECO:0007669"/>
    <property type="project" value="UniProtKB-KW"/>
</dbReference>
<feature type="compositionally biased region" description="Basic and acidic residues" evidence="9">
    <location>
        <begin position="461"/>
        <end position="492"/>
    </location>
</feature>
<keyword evidence="6" id="KW-0238">DNA-binding</keyword>
<feature type="compositionally biased region" description="Polar residues" evidence="9">
    <location>
        <begin position="1585"/>
        <end position="1595"/>
    </location>
</feature>
<evidence type="ECO:0000256" key="5">
    <source>
        <dbReference type="ARBA" id="ARBA00023015"/>
    </source>
</evidence>
<name>A0A7M7HDW0_NASVI</name>
<feature type="compositionally biased region" description="Basic and acidic residues" evidence="9">
    <location>
        <begin position="1991"/>
        <end position="2000"/>
    </location>
</feature>
<feature type="compositionally biased region" description="Acidic residues" evidence="9">
    <location>
        <begin position="291"/>
        <end position="304"/>
    </location>
</feature>
<dbReference type="InterPro" id="IPR025995">
    <property type="entry name" value="Tudor-knot"/>
</dbReference>
<dbReference type="GO" id="GO:0005634">
    <property type="term" value="C:nucleus"/>
    <property type="evidence" value="ECO:0007669"/>
    <property type="project" value="TreeGrafter"/>
</dbReference>
<dbReference type="GO" id="GO:0005694">
    <property type="term" value="C:chromosome"/>
    <property type="evidence" value="ECO:0007669"/>
    <property type="project" value="UniProtKB-ARBA"/>
</dbReference>
<feature type="domain" description="ARID" evidence="10">
    <location>
        <begin position="305"/>
        <end position="398"/>
    </location>
</feature>
<dbReference type="SMART" id="SM00333">
    <property type="entry name" value="TUDOR"/>
    <property type="match status" value="1"/>
</dbReference>
<evidence type="ECO:0000313" key="12">
    <source>
        <dbReference type="Proteomes" id="UP000002358"/>
    </source>
</evidence>
<dbReference type="SUPFAM" id="SSF54160">
    <property type="entry name" value="Chromo domain-like"/>
    <property type="match status" value="1"/>
</dbReference>
<dbReference type="Pfam" id="PF08169">
    <property type="entry name" value="RBB1NT"/>
    <property type="match status" value="1"/>
</dbReference>
<feature type="compositionally biased region" description="Basic and acidic residues" evidence="9">
    <location>
        <begin position="1596"/>
        <end position="1609"/>
    </location>
</feature>
<feature type="compositionally biased region" description="Low complexity" evidence="9">
    <location>
        <begin position="826"/>
        <end position="840"/>
    </location>
</feature>
<keyword evidence="8" id="KW-0539">Nucleus</keyword>
<dbReference type="CDD" id="cd20390">
    <property type="entry name" value="Tudor_ARID4_rpt2"/>
    <property type="match status" value="1"/>
</dbReference>
<evidence type="ECO:0000256" key="8">
    <source>
        <dbReference type="ARBA" id="ARBA00023242"/>
    </source>
</evidence>
<dbReference type="GO" id="GO:0006357">
    <property type="term" value="P:regulation of transcription by RNA polymerase II"/>
    <property type="evidence" value="ECO:0007669"/>
    <property type="project" value="TreeGrafter"/>
</dbReference>
<feature type="compositionally biased region" description="Polar residues" evidence="9">
    <location>
        <begin position="2108"/>
        <end position="2142"/>
    </location>
</feature>
<feature type="compositionally biased region" description="Polar residues" evidence="9">
    <location>
        <begin position="1402"/>
        <end position="1420"/>
    </location>
</feature>
<reference evidence="11" key="1">
    <citation type="submission" date="2021-01" db="UniProtKB">
        <authorList>
            <consortium name="EnsemblMetazoa"/>
        </authorList>
    </citation>
    <scope>IDENTIFICATION</scope>
</reference>
<dbReference type="OMA" id="YYGPTHE"/>
<evidence type="ECO:0000256" key="2">
    <source>
        <dbReference type="ARBA" id="ARBA00022553"/>
    </source>
</evidence>
<proteinExistence type="predicted"/>
<feature type="region of interest" description="Disordered" evidence="9">
    <location>
        <begin position="1655"/>
        <end position="1698"/>
    </location>
</feature>
<dbReference type="EnsemblMetazoa" id="XM_008212958">
    <property type="protein sequence ID" value="XP_008211180"/>
    <property type="gene ID" value="LOC100115059"/>
</dbReference>
<keyword evidence="1" id="KW-1017">Isopeptide bond</keyword>
<keyword evidence="5" id="KW-0805">Transcription regulation</keyword>
<evidence type="ECO:0000259" key="10">
    <source>
        <dbReference type="PROSITE" id="PS51011"/>
    </source>
</evidence>
<evidence type="ECO:0000313" key="11">
    <source>
        <dbReference type="EnsemblMetazoa" id="XP_008211180"/>
    </source>
</evidence>
<dbReference type="SMART" id="SM01014">
    <property type="entry name" value="ARID"/>
    <property type="match status" value="1"/>
</dbReference>
<dbReference type="FunFam" id="2.30.30.140:FF:000009">
    <property type="entry name" value="AT-rich interactive domain-containing protein 4B"/>
    <property type="match status" value="1"/>
</dbReference>
<feature type="compositionally biased region" description="Polar residues" evidence="9">
    <location>
        <begin position="1965"/>
        <end position="1974"/>
    </location>
</feature>
<dbReference type="FunCoup" id="A0A7M7HDW0">
    <property type="interactions" value="278"/>
</dbReference>
<feature type="compositionally biased region" description="Basic and acidic residues" evidence="9">
    <location>
        <begin position="1293"/>
        <end position="1305"/>
    </location>
</feature>
<feature type="region of interest" description="Disordered" evidence="9">
    <location>
        <begin position="731"/>
        <end position="1334"/>
    </location>
</feature>
<feature type="compositionally biased region" description="Acidic residues" evidence="9">
    <location>
        <begin position="505"/>
        <end position="514"/>
    </location>
</feature>
<feature type="compositionally biased region" description="Basic and acidic residues" evidence="9">
    <location>
        <begin position="441"/>
        <end position="453"/>
    </location>
</feature>
<dbReference type="PANTHER" id="PTHR13964">
    <property type="entry name" value="RBP-RELATED"/>
    <property type="match status" value="1"/>
</dbReference>
<dbReference type="InterPro" id="IPR016197">
    <property type="entry name" value="Chromo-like_dom_sf"/>
</dbReference>
<gene>
    <name evidence="11" type="primary">100115059</name>
</gene>
<feature type="compositionally biased region" description="Basic and acidic residues" evidence="9">
    <location>
        <begin position="1516"/>
        <end position="1554"/>
    </location>
</feature>
<dbReference type="SMART" id="SM00501">
    <property type="entry name" value="BRIGHT"/>
    <property type="match status" value="1"/>
</dbReference>
<dbReference type="InterPro" id="IPR051232">
    <property type="entry name" value="ARID/SWI1_ChromRemod"/>
</dbReference>
<feature type="compositionally biased region" description="Basic and acidic residues" evidence="9">
    <location>
        <begin position="1005"/>
        <end position="1031"/>
    </location>
</feature>
<feature type="region of interest" description="Disordered" evidence="9">
    <location>
        <begin position="1854"/>
        <end position="1936"/>
    </location>
</feature>
<dbReference type="Pfam" id="PF11717">
    <property type="entry name" value="Tudor-knot"/>
    <property type="match status" value="1"/>
</dbReference>
<dbReference type="Pfam" id="PF01388">
    <property type="entry name" value="ARID"/>
    <property type="match status" value="1"/>
</dbReference>
<feature type="region of interest" description="Disordered" evidence="9">
    <location>
        <begin position="1950"/>
        <end position="2142"/>
    </location>
</feature>
<feature type="compositionally biased region" description="Polar residues" evidence="9">
    <location>
        <begin position="430"/>
        <end position="440"/>
    </location>
</feature>
<feature type="region of interest" description="Disordered" evidence="9">
    <location>
        <begin position="2199"/>
        <end position="2223"/>
    </location>
</feature>
<feature type="region of interest" description="Disordered" evidence="9">
    <location>
        <begin position="1353"/>
        <end position="1444"/>
    </location>
</feature>
<feature type="compositionally biased region" description="Basic and acidic residues" evidence="9">
    <location>
        <begin position="1391"/>
        <end position="1401"/>
    </location>
</feature>
<feature type="compositionally biased region" description="Basic and acidic residues" evidence="9">
    <location>
        <begin position="902"/>
        <end position="934"/>
    </location>
</feature>
<dbReference type="Gene3D" id="2.30.30.140">
    <property type="match status" value="3"/>
</dbReference>
<keyword evidence="7" id="KW-0804">Transcription</keyword>
<feature type="region of interest" description="Disordered" evidence="9">
    <location>
        <begin position="276"/>
        <end position="306"/>
    </location>
</feature>